<keyword evidence="1" id="KW-0732">Signal</keyword>
<name>A0A1H3YTQ4_XYLRU</name>
<evidence type="ECO:0000313" key="2">
    <source>
        <dbReference type="EMBL" id="GJG34657.1"/>
    </source>
</evidence>
<reference evidence="2" key="2">
    <citation type="submission" date="2021-08" db="EMBL/GenBank/DDBJ databases">
        <title>Prevotella lacticifex sp. nov., isolated from rumen of cow.</title>
        <authorList>
            <person name="Shinkai T."/>
            <person name="Ikeyama N."/>
            <person name="Kumagai M."/>
            <person name="Ohmori H."/>
            <person name="Sakamoto M."/>
            <person name="Ohkuma M."/>
            <person name="Mitsumori M."/>
        </authorList>
    </citation>
    <scope>NUCLEOTIDE SEQUENCE</scope>
    <source>
        <strain evidence="2">JCM 8259</strain>
    </source>
</reference>
<evidence type="ECO:0000313" key="3">
    <source>
        <dbReference type="EMBL" id="SEA14945.1"/>
    </source>
</evidence>
<dbReference type="Proteomes" id="UP000182257">
    <property type="component" value="Unassembled WGS sequence"/>
</dbReference>
<dbReference type="EMBL" id="FNRF01000001">
    <property type="protein sequence ID" value="SEA14945.1"/>
    <property type="molecule type" value="Genomic_DNA"/>
</dbReference>
<dbReference type="GeneID" id="31501787"/>
<dbReference type="AlphaFoldDB" id="A0A1H3YTQ4"/>
<sequence>MKKLVITLLALVAIVTAVNAQGMSEEQREKTLYNLIVRMRPVGTQYAITTTPVTYNEYWAATGSKAHSAGTSVTKAAKVTRTQAENMVKKLNAETKGVLKFSIATPAQISQGSKKVGLHGEMGPQNTQTQGFFLVLPHSQWKMYKATE</sequence>
<reference evidence="3 4" key="1">
    <citation type="submission" date="2016-10" db="EMBL/GenBank/DDBJ databases">
        <authorList>
            <person name="de Groot N.N."/>
        </authorList>
    </citation>
    <scope>NUCLEOTIDE SEQUENCE [LARGE SCALE GENOMIC DNA]</scope>
    <source>
        <strain evidence="3 4">D31d</strain>
    </source>
</reference>
<feature type="signal peptide" evidence="1">
    <location>
        <begin position="1"/>
        <end position="20"/>
    </location>
</feature>
<accession>A0A1H3YTQ4</accession>
<feature type="chain" id="PRO_5010471741" evidence="1">
    <location>
        <begin position="21"/>
        <end position="148"/>
    </location>
</feature>
<dbReference type="EMBL" id="BPTT01000001">
    <property type="protein sequence ID" value="GJG34657.1"/>
    <property type="molecule type" value="Genomic_DNA"/>
</dbReference>
<evidence type="ECO:0000256" key="1">
    <source>
        <dbReference type="SAM" id="SignalP"/>
    </source>
</evidence>
<dbReference type="OrthoDB" id="9910736at2"/>
<organism evidence="3 4">
    <name type="scientific">Xylanibacter ruminicola</name>
    <name type="common">Prevotella ruminicola</name>
    <dbReference type="NCBI Taxonomy" id="839"/>
    <lineage>
        <taxon>Bacteria</taxon>
        <taxon>Pseudomonadati</taxon>
        <taxon>Bacteroidota</taxon>
        <taxon>Bacteroidia</taxon>
        <taxon>Bacteroidales</taxon>
        <taxon>Prevotellaceae</taxon>
        <taxon>Xylanibacter</taxon>
    </lineage>
</organism>
<evidence type="ECO:0000313" key="4">
    <source>
        <dbReference type="Proteomes" id="UP000182257"/>
    </source>
</evidence>
<dbReference type="RefSeq" id="WP_074760320.1">
    <property type="nucleotide sequence ID" value="NZ_BPTT01000001.1"/>
</dbReference>
<gene>
    <name evidence="2" type="ORF">PRMUPPPA20_27660</name>
    <name evidence="3" type="ORF">SAMN05216462_0803</name>
</gene>
<dbReference type="Proteomes" id="UP000887097">
    <property type="component" value="Unassembled WGS sequence"/>
</dbReference>
<protein>
    <submittedName>
        <fullName evidence="3">Uncharacterized protein</fullName>
    </submittedName>
</protein>
<proteinExistence type="predicted"/>